<evidence type="ECO:0000313" key="1">
    <source>
        <dbReference type="EMBL" id="MBW88561.1"/>
    </source>
</evidence>
<sequence>MNSARPLQNNQKSEKMGFYVYMPFN</sequence>
<accession>A0A2P2J4Z7</accession>
<dbReference type="AlphaFoldDB" id="A0A2P2J4Z7"/>
<protein>
    <submittedName>
        <fullName evidence="1">Uncharacterized protein</fullName>
    </submittedName>
</protein>
<organism evidence="1">
    <name type="scientific">Rhizophora mucronata</name>
    <name type="common">Asiatic mangrove</name>
    <dbReference type="NCBI Taxonomy" id="61149"/>
    <lineage>
        <taxon>Eukaryota</taxon>
        <taxon>Viridiplantae</taxon>
        <taxon>Streptophyta</taxon>
        <taxon>Embryophyta</taxon>
        <taxon>Tracheophyta</taxon>
        <taxon>Spermatophyta</taxon>
        <taxon>Magnoliopsida</taxon>
        <taxon>eudicotyledons</taxon>
        <taxon>Gunneridae</taxon>
        <taxon>Pentapetalae</taxon>
        <taxon>rosids</taxon>
        <taxon>fabids</taxon>
        <taxon>Malpighiales</taxon>
        <taxon>Rhizophoraceae</taxon>
        <taxon>Rhizophora</taxon>
    </lineage>
</organism>
<dbReference type="EMBL" id="GGEC01008078">
    <property type="protein sequence ID" value="MBW88561.1"/>
    <property type="molecule type" value="Transcribed_RNA"/>
</dbReference>
<reference evidence="1" key="1">
    <citation type="submission" date="2018-02" db="EMBL/GenBank/DDBJ databases">
        <title>Rhizophora mucronata_Transcriptome.</title>
        <authorList>
            <person name="Meera S.P."/>
            <person name="Sreeshan A."/>
            <person name="Augustine A."/>
        </authorList>
    </citation>
    <scope>NUCLEOTIDE SEQUENCE</scope>
    <source>
        <tissue evidence="1">Leaf</tissue>
    </source>
</reference>
<name>A0A2P2J4Z7_RHIMU</name>
<proteinExistence type="predicted"/>